<evidence type="ECO:0000256" key="6">
    <source>
        <dbReference type="ARBA" id="ARBA00023002"/>
    </source>
</evidence>
<dbReference type="Gene3D" id="1.10.630.10">
    <property type="entry name" value="Cytochrome P450"/>
    <property type="match status" value="1"/>
</dbReference>
<dbReference type="InterPro" id="IPR001128">
    <property type="entry name" value="Cyt_P450"/>
</dbReference>
<evidence type="ECO:0000256" key="5">
    <source>
        <dbReference type="ARBA" id="ARBA00022723"/>
    </source>
</evidence>
<keyword evidence="10" id="KW-1185">Reference proteome</keyword>
<evidence type="ECO:0000256" key="1">
    <source>
        <dbReference type="ARBA" id="ARBA00001971"/>
    </source>
</evidence>
<dbReference type="SUPFAM" id="SSF48264">
    <property type="entry name" value="Cytochrome P450"/>
    <property type="match status" value="1"/>
</dbReference>
<keyword evidence="8" id="KW-0503">Monooxygenase</keyword>
<accession>A0AAD7N6P9</accession>
<dbReference type="AlphaFoldDB" id="A0AAD7N6P9"/>
<dbReference type="InterPro" id="IPR002401">
    <property type="entry name" value="Cyt_P450_E_grp-I"/>
</dbReference>
<name>A0AAD7N6P9_9AGAR</name>
<dbReference type="PRINTS" id="PR00463">
    <property type="entry name" value="EP450I"/>
</dbReference>
<dbReference type="GO" id="GO:0016705">
    <property type="term" value="F:oxidoreductase activity, acting on paired donors, with incorporation or reduction of molecular oxygen"/>
    <property type="evidence" value="ECO:0007669"/>
    <property type="project" value="InterPro"/>
</dbReference>
<dbReference type="InterPro" id="IPR050364">
    <property type="entry name" value="Cytochrome_P450_fung"/>
</dbReference>
<keyword evidence="6" id="KW-0560">Oxidoreductase</keyword>
<evidence type="ECO:0000256" key="4">
    <source>
        <dbReference type="ARBA" id="ARBA00022617"/>
    </source>
</evidence>
<gene>
    <name evidence="9" type="ORF">DFH07DRAFT_587249</name>
</gene>
<comment type="cofactor">
    <cofactor evidence="1">
        <name>heme</name>
        <dbReference type="ChEBI" id="CHEBI:30413"/>
    </cofactor>
</comment>
<sequence length="190" mass="20803">MSDSCVVSDLLDSNNEAKRLVKLSAAGIYSGSIETTAADIETFLAMVLQPDAQRKAQNELEVVLGYSTVPRLVDRPRLPSTEALTGISEIFRMYPIGPVGLPHVTAEDDTQNGFSIPTDSIILTNNGWVLCAGYRPTVQLPTSQGYFTVTVKRTLPEIFRSERVVETATTIPKRRIPGRRRACPGVHLAM</sequence>
<dbReference type="Proteomes" id="UP001215280">
    <property type="component" value="Unassembled WGS sequence"/>
</dbReference>
<dbReference type="Pfam" id="PF00067">
    <property type="entry name" value="p450"/>
    <property type="match status" value="1"/>
</dbReference>
<organism evidence="9 10">
    <name type="scientific">Mycena maculata</name>
    <dbReference type="NCBI Taxonomy" id="230809"/>
    <lineage>
        <taxon>Eukaryota</taxon>
        <taxon>Fungi</taxon>
        <taxon>Dikarya</taxon>
        <taxon>Basidiomycota</taxon>
        <taxon>Agaricomycotina</taxon>
        <taxon>Agaricomycetes</taxon>
        <taxon>Agaricomycetidae</taxon>
        <taxon>Agaricales</taxon>
        <taxon>Marasmiineae</taxon>
        <taxon>Mycenaceae</taxon>
        <taxon>Mycena</taxon>
    </lineage>
</organism>
<evidence type="ECO:0000313" key="10">
    <source>
        <dbReference type="Proteomes" id="UP001215280"/>
    </source>
</evidence>
<reference evidence="9" key="1">
    <citation type="submission" date="2023-03" db="EMBL/GenBank/DDBJ databases">
        <title>Massive genome expansion in bonnet fungi (Mycena s.s.) driven by repeated elements and novel gene families across ecological guilds.</title>
        <authorList>
            <consortium name="Lawrence Berkeley National Laboratory"/>
            <person name="Harder C.B."/>
            <person name="Miyauchi S."/>
            <person name="Viragh M."/>
            <person name="Kuo A."/>
            <person name="Thoen E."/>
            <person name="Andreopoulos B."/>
            <person name="Lu D."/>
            <person name="Skrede I."/>
            <person name="Drula E."/>
            <person name="Henrissat B."/>
            <person name="Morin E."/>
            <person name="Kohler A."/>
            <person name="Barry K."/>
            <person name="LaButti K."/>
            <person name="Morin E."/>
            <person name="Salamov A."/>
            <person name="Lipzen A."/>
            <person name="Mereny Z."/>
            <person name="Hegedus B."/>
            <person name="Baldrian P."/>
            <person name="Stursova M."/>
            <person name="Weitz H."/>
            <person name="Taylor A."/>
            <person name="Grigoriev I.V."/>
            <person name="Nagy L.G."/>
            <person name="Martin F."/>
            <person name="Kauserud H."/>
        </authorList>
    </citation>
    <scope>NUCLEOTIDE SEQUENCE</scope>
    <source>
        <strain evidence="9">CBHHK188m</strain>
    </source>
</reference>
<comment type="caution">
    <text evidence="9">The sequence shown here is derived from an EMBL/GenBank/DDBJ whole genome shotgun (WGS) entry which is preliminary data.</text>
</comment>
<dbReference type="GO" id="GO:0020037">
    <property type="term" value="F:heme binding"/>
    <property type="evidence" value="ECO:0007669"/>
    <property type="project" value="InterPro"/>
</dbReference>
<evidence type="ECO:0000313" key="9">
    <source>
        <dbReference type="EMBL" id="KAJ7746731.1"/>
    </source>
</evidence>
<keyword evidence="5" id="KW-0479">Metal-binding</keyword>
<evidence type="ECO:0000256" key="8">
    <source>
        <dbReference type="ARBA" id="ARBA00023033"/>
    </source>
</evidence>
<proteinExistence type="inferred from homology"/>
<dbReference type="GO" id="GO:0004497">
    <property type="term" value="F:monooxygenase activity"/>
    <property type="evidence" value="ECO:0007669"/>
    <property type="project" value="UniProtKB-KW"/>
</dbReference>
<dbReference type="EMBL" id="JARJLG010000097">
    <property type="protein sequence ID" value="KAJ7746731.1"/>
    <property type="molecule type" value="Genomic_DNA"/>
</dbReference>
<comment type="pathway">
    <text evidence="2">Secondary metabolite biosynthesis.</text>
</comment>
<evidence type="ECO:0000256" key="2">
    <source>
        <dbReference type="ARBA" id="ARBA00005179"/>
    </source>
</evidence>
<dbReference type="PANTHER" id="PTHR46300:SF7">
    <property type="entry name" value="P450, PUTATIVE (EUROFUNG)-RELATED"/>
    <property type="match status" value="1"/>
</dbReference>
<dbReference type="PRINTS" id="PR00385">
    <property type="entry name" value="P450"/>
</dbReference>
<evidence type="ECO:0000256" key="7">
    <source>
        <dbReference type="ARBA" id="ARBA00023004"/>
    </source>
</evidence>
<keyword evidence="4" id="KW-0349">Heme</keyword>
<protein>
    <submittedName>
        <fullName evidence="9">Uncharacterized protein</fullName>
    </submittedName>
</protein>
<comment type="similarity">
    <text evidence="3">Belongs to the cytochrome P450 family.</text>
</comment>
<dbReference type="PANTHER" id="PTHR46300">
    <property type="entry name" value="P450, PUTATIVE (EUROFUNG)-RELATED-RELATED"/>
    <property type="match status" value="1"/>
</dbReference>
<dbReference type="GO" id="GO:0005506">
    <property type="term" value="F:iron ion binding"/>
    <property type="evidence" value="ECO:0007669"/>
    <property type="project" value="InterPro"/>
</dbReference>
<keyword evidence="7" id="KW-0408">Iron</keyword>
<evidence type="ECO:0000256" key="3">
    <source>
        <dbReference type="ARBA" id="ARBA00010617"/>
    </source>
</evidence>
<dbReference type="InterPro" id="IPR036396">
    <property type="entry name" value="Cyt_P450_sf"/>
</dbReference>